<sequence>MEEAETTEEYSADIEINSDPVEAGFDHGLAPEVAEFQFSSVEEIVQTLDQEKWEKTAASAGGDYLKRDGQEWVYKEGPGKETSITAQVMGTEVGQRHTQILEGLYSSGFAVSEYTQADKVMREVYFADEKGRVSFEVYSRAIEAHEESDLPEDSVSFLSLAQEQAAGKQPQAPSETTIVIDLNQALAPERTAGSEHAAHESNQDQEVVTLQPDNAEYPIFTQRMVLQPTAQELPANSETAVIAKSESLVAIDEIEATGISLIFDNEASNDVVPAKVVDQVPPLAVTLETNMMARSEPVGAVVEVIAEHQEEPAIEKLVEATEQASGISIEPALAEPAAVQQIEIPQPQESEVADEISIESKPAGAPTEQMDLGLAAEPEFTEPLPAAQLPDAETVFQAQPLESIQTFVVNFEQHSEPEPEEMKSEAKLETALEPVIKDPRPVDIIAIAPAEQIIKEAIEPAHIPETTIEPLRRVESKQENTIVSPTTIEPLEQPEARIILSEPTVVDSEIVMAIAESVQVTQIVQPVESKAAERLAIDAPASAVLETQPAAEPAVTDLLADLGRADSAPRATSGIVSRTTHEPVRLESFRRVLMPIDRPQARINIHSEPLARLIEIKPVLVPFRDFEQTKTVIRQELRVASASSVISAPQRQSSTSELVKPASTLARPERIQSAPAPEFRVIQAADRQFQSRESILIPESKQKPVEARVTDISEMLAQRAPVRQAALPVERIISKPSPTARPIIRPAAEEPQPRSESVIEAQSLNRVIFNARRQSEPIIESPVIRFNNEQAVRKDAAKPEQLNRSGQTGNSNFNEVVIDETEPELIAQAA</sequence>
<protein>
    <submittedName>
        <fullName evidence="2">Uncharacterized protein</fullName>
    </submittedName>
</protein>
<evidence type="ECO:0000313" key="3">
    <source>
        <dbReference type="Proteomes" id="UP000177682"/>
    </source>
</evidence>
<dbReference type="AlphaFoldDB" id="A0A1F5PLL6"/>
<name>A0A1F5PLL6_9BACT</name>
<accession>A0A1F5PLL6</accession>
<dbReference type="Proteomes" id="UP000177682">
    <property type="component" value="Unassembled WGS sequence"/>
</dbReference>
<feature type="compositionally biased region" description="Polar residues" evidence="1">
    <location>
        <begin position="802"/>
        <end position="814"/>
    </location>
</feature>
<organism evidence="2 3">
    <name type="scientific">Candidatus Doudnabacteria bacterium RIFCSPHIGHO2_12_FULL_48_16</name>
    <dbReference type="NCBI Taxonomy" id="1817838"/>
    <lineage>
        <taxon>Bacteria</taxon>
        <taxon>Candidatus Doudnaibacteriota</taxon>
    </lineage>
</organism>
<dbReference type="EMBL" id="MFEY01000003">
    <property type="protein sequence ID" value="OGE90855.1"/>
    <property type="molecule type" value="Genomic_DNA"/>
</dbReference>
<feature type="region of interest" description="Disordered" evidence="1">
    <location>
        <begin position="792"/>
        <end position="830"/>
    </location>
</feature>
<feature type="region of interest" description="Disordered" evidence="1">
    <location>
        <begin position="738"/>
        <end position="757"/>
    </location>
</feature>
<gene>
    <name evidence="2" type="ORF">A3E29_01650</name>
</gene>
<comment type="caution">
    <text evidence="2">The sequence shown here is derived from an EMBL/GenBank/DDBJ whole genome shotgun (WGS) entry which is preliminary data.</text>
</comment>
<evidence type="ECO:0000313" key="2">
    <source>
        <dbReference type="EMBL" id="OGE90855.1"/>
    </source>
</evidence>
<proteinExistence type="predicted"/>
<reference evidence="2 3" key="1">
    <citation type="journal article" date="2016" name="Nat. Commun.">
        <title>Thousands of microbial genomes shed light on interconnected biogeochemical processes in an aquifer system.</title>
        <authorList>
            <person name="Anantharaman K."/>
            <person name="Brown C.T."/>
            <person name="Hug L.A."/>
            <person name="Sharon I."/>
            <person name="Castelle C.J."/>
            <person name="Probst A.J."/>
            <person name="Thomas B.C."/>
            <person name="Singh A."/>
            <person name="Wilkins M.J."/>
            <person name="Karaoz U."/>
            <person name="Brodie E.L."/>
            <person name="Williams K.H."/>
            <person name="Hubbard S.S."/>
            <person name="Banfield J.F."/>
        </authorList>
    </citation>
    <scope>NUCLEOTIDE SEQUENCE [LARGE SCALE GENOMIC DNA]</scope>
</reference>
<evidence type="ECO:0000256" key="1">
    <source>
        <dbReference type="SAM" id="MobiDB-lite"/>
    </source>
</evidence>